<proteinExistence type="predicted"/>
<protein>
    <submittedName>
        <fullName evidence="1">Uncharacterized protein</fullName>
    </submittedName>
</protein>
<dbReference type="EMBL" id="FODV01000003">
    <property type="protein sequence ID" value="SEO52079.1"/>
    <property type="molecule type" value="Genomic_DNA"/>
</dbReference>
<gene>
    <name evidence="1" type="ORF">SAMN04487948_10348</name>
</gene>
<keyword evidence="2" id="KW-1185">Reference proteome</keyword>
<dbReference type="Proteomes" id="UP000199126">
    <property type="component" value="Unassembled WGS sequence"/>
</dbReference>
<name>A0A1H8QCX4_9EURY</name>
<evidence type="ECO:0000313" key="1">
    <source>
        <dbReference type="EMBL" id="SEO52079.1"/>
    </source>
</evidence>
<accession>A0A1H8QCX4</accession>
<evidence type="ECO:0000313" key="2">
    <source>
        <dbReference type="Proteomes" id="UP000199126"/>
    </source>
</evidence>
<sequence length="252" mass="27130">MWVWIVSMTSHKTVSRRSVLRKGAVATGAVVCGRATAVGNAVADDEQTGVAAQIEGHGHYAWFPKGPETWGRSAKPYDMQDGDSRWMAEPQSDGSVRCLAQNLGTEPPNRNTGFDVHLGRLGTIETVTVTSRTLQTPRWRPAELFFGLYLDKDESGEFGSWERNDDGTESALGADTDEEGLLSSAASGEVTIDGDTVFGLFNAESEATLAELQEGTVENISGETLTALYIGVVNRGEGTDEVVVQDLRVSRS</sequence>
<organism evidence="1 2">
    <name type="scientific">Halogranum amylolyticum</name>
    <dbReference type="NCBI Taxonomy" id="660520"/>
    <lineage>
        <taxon>Archaea</taxon>
        <taxon>Methanobacteriati</taxon>
        <taxon>Methanobacteriota</taxon>
        <taxon>Stenosarchaea group</taxon>
        <taxon>Halobacteria</taxon>
        <taxon>Halobacteriales</taxon>
        <taxon>Haloferacaceae</taxon>
    </lineage>
</organism>
<dbReference type="AlphaFoldDB" id="A0A1H8QCX4"/>
<reference evidence="2" key="1">
    <citation type="submission" date="2016-10" db="EMBL/GenBank/DDBJ databases">
        <authorList>
            <person name="Varghese N."/>
            <person name="Submissions S."/>
        </authorList>
    </citation>
    <scope>NUCLEOTIDE SEQUENCE [LARGE SCALE GENOMIC DNA]</scope>
    <source>
        <strain evidence="2">CGMCC 1.10121</strain>
    </source>
</reference>